<dbReference type="Proteomes" id="UP000828390">
    <property type="component" value="Unassembled WGS sequence"/>
</dbReference>
<protein>
    <recommendedName>
        <fullName evidence="2">Shieldin complex subunit 2 first OB fold domain-containing protein</fullName>
    </recommendedName>
</protein>
<organism evidence="3 4">
    <name type="scientific">Dreissena polymorpha</name>
    <name type="common">Zebra mussel</name>
    <name type="synonym">Mytilus polymorpha</name>
    <dbReference type="NCBI Taxonomy" id="45954"/>
    <lineage>
        <taxon>Eukaryota</taxon>
        <taxon>Metazoa</taxon>
        <taxon>Spiralia</taxon>
        <taxon>Lophotrochozoa</taxon>
        <taxon>Mollusca</taxon>
        <taxon>Bivalvia</taxon>
        <taxon>Autobranchia</taxon>
        <taxon>Heteroconchia</taxon>
        <taxon>Euheterodonta</taxon>
        <taxon>Imparidentia</taxon>
        <taxon>Neoheterodontei</taxon>
        <taxon>Myida</taxon>
        <taxon>Dreissenoidea</taxon>
        <taxon>Dreissenidae</taxon>
        <taxon>Dreissena</taxon>
    </lineage>
</organism>
<dbReference type="EMBL" id="JAIWYP010000003">
    <property type="protein sequence ID" value="KAH3858826.1"/>
    <property type="molecule type" value="Genomic_DNA"/>
</dbReference>
<evidence type="ECO:0000313" key="4">
    <source>
        <dbReference type="Proteomes" id="UP000828390"/>
    </source>
</evidence>
<dbReference type="CDD" id="cd04491">
    <property type="entry name" value="SoSSB_OBF"/>
    <property type="match status" value="1"/>
</dbReference>
<dbReference type="GO" id="GO:0003677">
    <property type="term" value="F:DNA binding"/>
    <property type="evidence" value="ECO:0007669"/>
    <property type="project" value="UniProtKB-KW"/>
</dbReference>
<dbReference type="Pfam" id="PF21669">
    <property type="entry name" value="SHLD2_OB1"/>
    <property type="match status" value="1"/>
</dbReference>
<comment type="caution">
    <text evidence="3">The sequence shown here is derived from an EMBL/GenBank/DDBJ whole genome shotgun (WGS) entry which is preliminary data.</text>
</comment>
<dbReference type="SUPFAM" id="SSF50249">
    <property type="entry name" value="Nucleic acid-binding proteins"/>
    <property type="match status" value="1"/>
</dbReference>
<dbReference type="Gene3D" id="2.40.50.140">
    <property type="entry name" value="Nucleic acid-binding proteins"/>
    <property type="match status" value="1"/>
</dbReference>
<dbReference type="AlphaFoldDB" id="A0A9D4R8C7"/>
<keyword evidence="1" id="KW-0238">DNA-binding</keyword>
<keyword evidence="4" id="KW-1185">Reference proteome</keyword>
<dbReference type="GO" id="GO:0010212">
    <property type="term" value="P:response to ionizing radiation"/>
    <property type="evidence" value="ECO:0007669"/>
    <property type="project" value="TreeGrafter"/>
</dbReference>
<reference evidence="3" key="2">
    <citation type="submission" date="2020-11" db="EMBL/GenBank/DDBJ databases">
        <authorList>
            <person name="McCartney M.A."/>
            <person name="Auch B."/>
            <person name="Kono T."/>
            <person name="Mallez S."/>
            <person name="Becker A."/>
            <person name="Gohl D.M."/>
            <person name="Silverstein K.A.T."/>
            <person name="Koren S."/>
            <person name="Bechman K.B."/>
            <person name="Herman A."/>
            <person name="Abrahante J.E."/>
            <person name="Garbe J."/>
        </authorList>
    </citation>
    <scope>NUCLEOTIDE SEQUENCE</scope>
    <source>
        <strain evidence="3">Duluth1</strain>
        <tissue evidence="3">Whole animal</tissue>
    </source>
</reference>
<feature type="domain" description="Shieldin complex subunit 2 first OB fold" evidence="2">
    <location>
        <begin position="51"/>
        <end position="121"/>
    </location>
</feature>
<name>A0A9D4R8C7_DREPO</name>
<evidence type="ECO:0000259" key="2">
    <source>
        <dbReference type="Pfam" id="PF21669"/>
    </source>
</evidence>
<dbReference type="InterPro" id="IPR012340">
    <property type="entry name" value="NA-bd_OB-fold"/>
</dbReference>
<dbReference type="InterPro" id="IPR051231">
    <property type="entry name" value="SOSS-B"/>
</dbReference>
<accession>A0A9D4R8C7</accession>
<proteinExistence type="predicted"/>
<dbReference type="InterPro" id="IPR049507">
    <property type="entry name" value="SHLD2_OB1"/>
</dbReference>
<evidence type="ECO:0000256" key="1">
    <source>
        <dbReference type="ARBA" id="ARBA00023125"/>
    </source>
</evidence>
<gene>
    <name evidence="3" type="ORF">DPMN_101466</name>
</gene>
<reference evidence="3" key="1">
    <citation type="journal article" date="2019" name="bioRxiv">
        <title>The Genome of the Zebra Mussel, Dreissena polymorpha: A Resource for Invasive Species Research.</title>
        <authorList>
            <person name="McCartney M.A."/>
            <person name="Auch B."/>
            <person name="Kono T."/>
            <person name="Mallez S."/>
            <person name="Zhang Y."/>
            <person name="Obille A."/>
            <person name="Becker A."/>
            <person name="Abrahante J.E."/>
            <person name="Garbe J."/>
            <person name="Badalamenti J.P."/>
            <person name="Herman A."/>
            <person name="Mangelson H."/>
            <person name="Liachko I."/>
            <person name="Sullivan S."/>
            <person name="Sone E.D."/>
            <person name="Koren S."/>
            <person name="Silverstein K.A.T."/>
            <person name="Beckman K.B."/>
            <person name="Gohl D.M."/>
        </authorList>
    </citation>
    <scope>NUCLEOTIDE SEQUENCE</scope>
    <source>
        <strain evidence="3">Duluth1</strain>
        <tissue evidence="3">Whole animal</tissue>
    </source>
</reference>
<dbReference type="PANTHER" id="PTHR13356">
    <property type="entry name" value="OB FOLD NUCLEIC ACID BINDING PROTEIN-RELATED"/>
    <property type="match status" value="1"/>
</dbReference>
<evidence type="ECO:0000313" key="3">
    <source>
        <dbReference type="EMBL" id="KAH3858826.1"/>
    </source>
</evidence>
<sequence length="201" mass="21547">MSAPLQVPPQHVQEGERLLNPPPAEIVAIKTALTSPAKKRVSISGKVTQEDEPREVQVQGGMVPIKTITVMDDSSKTQVTLWRDAVQSDVRPGDHVTITDVIVNSYQNVLSLSTTARSKIQKTEAPLVQSIVTVEAIGVSDGVAECFCNNGEIVNMPAELLQQALEEDGLVMPDIEMATATAPIDLQLVSKGSEVVSVIKL</sequence>
<dbReference type="GO" id="GO:0000724">
    <property type="term" value="P:double-strand break repair via homologous recombination"/>
    <property type="evidence" value="ECO:0007669"/>
    <property type="project" value="TreeGrafter"/>
</dbReference>
<dbReference type="PANTHER" id="PTHR13356:SF0">
    <property type="entry name" value="SOSS COMPLEX SUBUNIT B HOMOLOG"/>
    <property type="match status" value="1"/>
</dbReference>